<dbReference type="Pfam" id="PF23477">
    <property type="entry name" value="zf_Tbcl_2"/>
    <property type="match status" value="1"/>
</dbReference>
<evidence type="ECO:0000313" key="5">
    <source>
        <dbReference type="EMBL" id="CEG13335.1"/>
    </source>
</evidence>
<evidence type="ECO:0000256" key="1">
    <source>
        <dbReference type="SAM" id="MobiDB-lite"/>
    </source>
</evidence>
<gene>
    <name evidence="3" type="ORF">MSIBF_A2440007</name>
    <name evidence="4" type="ORF">MSIBF_A2640007</name>
    <name evidence="5" type="ORF">MSIBF_A3720001</name>
</gene>
<name>A0A098EE83_9ZZZZ</name>
<dbReference type="AlphaFoldDB" id="A0A098EE83"/>
<sequence length="61" mass="6902">MERRFGGGGRSGGYGDRGPREMHKATCADCGKECEVPFEPDGSRPVYCKDCYSKHRPEKRY</sequence>
<reference evidence="5" key="1">
    <citation type="submission" date="2014-09" db="EMBL/GenBank/DDBJ databases">
        <authorList>
            <person name="Probst J Alexander"/>
        </authorList>
    </citation>
    <scope>NUCLEOTIDE SEQUENCE</scope>
</reference>
<evidence type="ECO:0000259" key="2">
    <source>
        <dbReference type="Pfam" id="PF23477"/>
    </source>
</evidence>
<dbReference type="EMBL" id="CCXY01000184">
    <property type="protein sequence ID" value="CEG12709.1"/>
    <property type="molecule type" value="Genomic_DNA"/>
</dbReference>
<feature type="compositionally biased region" description="Gly residues" evidence="1">
    <location>
        <begin position="1"/>
        <end position="16"/>
    </location>
</feature>
<protein>
    <recommendedName>
        <fullName evidence="2">CxxC-x17-CxxC domain-containing protein</fullName>
    </recommendedName>
</protein>
<dbReference type="EMBL" id="CCXY01000162">
    <property type="protein sequence ID" value="CEG12539.1"/>
    <property type="molecule type" value="Genomic_DNA"/>
</dbReference>
<feature type="region of interest" description="Disordered" evidence="1">
    <location>
        <begin position="1"/>
        <end position="21"/>
    </location>
</feature>
<dbReference type="NCBIfam" id="TIGR04272">
    <property type="entry name" value="cxxc_cxxc_Mbark"/>
    <property type="match status" value="1"/>
</dbReference>
<dbReference type="InterPro" id="IPR026363">
    <property type="entry name" value="CxxC-x17-CxxC_dom"/>
</dbReference>
<organism evidence="5">
    <name type="scientific">groundwater metagenome</name>
    <dbReference type="NCBI Taxonomy" id="717931"/>
    <lineage>
        <taxon>unclassified sequences</taxon>
        <taxon>metagenomes</taxon>
        <taxon>ecological metagenomes</taxon>
    </lineage>
</organism>
<evidence type="ECO:0000313" key="3">
    <source>
        <dbReference type="EMBL" id="CEG12539.1"/>
    </source>
</evidence>
<accession>A0A098EE83</accession>
<feature type="domain" description="CxxC-x17-CxxC" evidence="2">
    <location>
        <begin position="20"/>
        <end position="56"/>
    </location>
</feature>
<dbReference type="EMBL" id="CCXY01000304">
    <property type="protein sequence ID" value="CEG13335.1"/>
    <property type="molecule type" value="Genomic_DNA"/>
</dbReference>
<proteinExistence type="predicted"/>
<evidence type="ECO:0000313" key="4">
    <source>
        <dbReference type="EMBL" id="CEG12709.1"/>
    </source>
</evidence>